<name>A0A4U3MJ22_9ACTN</name>
<organism evidence="3 4">
    <name type="scientific">Herbidospora galbida</name>
    <dbReference type="NCBI Taxonomy" id="2575442"/>
    <lineage>
        <taxon>Bacteria</taxon>
        <taxon>Bacillati</taxon>
        <taxon>Actinomycetota</taxon>
        <taxon>Actinomycetes</taxon>
        <taxon>Streptosporangiales</taxon>
        <taxon>Streptosporangiaceae</taxon>
        <taxon>Herbidospora</taxon>
    </lineage>
</organism>
<dbReference type="GO" id="GO:0032131">
    <property type="term" value="F:alkylated DNA binding"/>
    <property type="evidence" value="ECO:0007669"/>
    <property type="project" value="TreeGrafter"/>
</dbReference>
<dbReference type="Proteomes" id="UP000308705">
    <property type="component" value="Unassembled WGS sequence"/>
</dbReference>
<accession>A0A4U3MJ22</accession>
<dbReference type="SUPFAM" id="SSF48150">
    <property type="entry name" value="DNA-glycosylase"/>
    <property type="match status" value="1"/>
</dbReference>
<keyword evidence="2" id="KW-0234">DNA repair</keyword>
<sequence length="307" mass="33355">MPERSWRPDGPLNLGLTVAPHRHGSGDPVWQTTPDGALWRACRTPEGPGTLRISVVAGQVHGLAWGLGAEWLLETMPDLLGAADDPAGFGALLDAMGDDPVAGFLKGLHLRAAGLRIGRAGRVFEALVPAVLEQKVVGREAFRAWRWLVRKYGDPAPGPGPEGLRVPPSPGTWRLVPSWDWHRAGAEAVRARTIVNAARHEGKLETASTTWEADRLLTALPGIGVWTSAEIRQRAWGDADAPSVGDFHIPGLVGFAFTGEKTDDEGMLRLLEPFAGHRHRVVRLIELSGRRPPGRGPRMAPRDYRNF</sequence>
<dbReference type="AlphaFoldDB" id="A0A4U3MJ22"/>
<dbReference type="InterPro" id="IPR011257">
    <property type="entry name" value="DNA_glycosylase"/>
</dbReference>
<gene>
    <name evidence="3" type="ORF">FDA94_14070</name>
</gene>
<dbReference type="OrthoDB" id="5501430at2"/>
<evidence type="ECO:0000256" key="2">
    <source>
        <dbReference type="ARBA" id="ARBA00023204"/>
    </source>
</evidence>
<dbReference type="GO" id="GO:0032993">
    <property type="term" value="C:protein-DNA complex"/>
    <property type="evidence" value="ECO:0007669"/>
    <property type="project" value="TreeGrafter"/>
</dbReference>
<protein>
    <submittedName>
        <fullName evidence="3">DNA-3-methyladenine glycosylase 2 family protein</fullName>
    </submittedName>
</protein>
<keyword evidence="4" id="KW-1185">Reference proteome</keyword>
<dbReference type="RefSeq" id="WP_137247497.1">
    <property type="nucleotide sequence ID" value="NZ_SZQA01000011.1"/>
</dbReference>
<keyword evidence="1" id="KW-0227">DNA damage</keyword>
<evidence type="ECO:0000256" key="1">
    <source>
        <dbReference type="ARBA" id="ARBA00022763"/>
    </source>
</evidence>
<dbReference type="GO" id="GO:0006285">
    <property type="term" value="P:base-excision repair, AP site formation"/>
    <property type="evidence" value="ECO:0007669"/>
    <property type="project" value="TreeGrafter"/>
</dbReference>
<dbReference type="PANTHER" id="PTHR43003">
    <property type="entry name" value="DNA-3-METHYLADENINE GLYCOSYLASE"/>
    <property type="match status" value="1"/>
</dbReference>
<dbReference type="GO" id="GO:0043916">
    <property type="term" value="F:DNA-7-methylguanine glycosylase activity"/>
    <property type="evidence" value="ECO:0007669"/>
    <property type="project" value="TreeGrafter"/>
</dbReference>
<dbReference type="Gene3D" id="1.10.340.30">
    <property type="entry name" value="Hypothetical protein, domain 2"/>
    <property type="match status" value="1"/>
</dbReference>
<evidence type="ECO:0000313" key="3">
    <source>
        <dbReference type="EMBL" id="TKK88414.1"/>
    </source>
</evidence>
<dbReference type="InterPro" id="IPR051912">
    <property type="entry name" value="Alkylbase_DNA_Glycosylase/TA"/>
</dbReference>
<dbReference type="GO" id="GO:0006307">
    <property type="term" value="P:DNA alkylation repair"/>
    <property type="evidence" value="ECO:0007669"/>
    <property type="project" value="TreeGrafter"/>
</dbReference>
<proteinExistence type="predicted"/>
<evidence type="ECO:0000313" key="4">
    <source>
        <dbReference type="Proteomes" id="UP000308705"/>
    </source>
</evidence>
<reference evidence="3 4" key="1">
    <citation type="submission" date="2019-04" db="EMBL/GenBank/DDBJ databases">
        <title>Herbidospora sp. NEAU-GS14.nov., a novel actinomycete isolated from soil.</title>
        <authorList>
            <person name="Han L."/>
        </authorList>
    </citation>
    <scope>NUCLEOTIDE SEQUENCE [LARGE SCALE GENOMIC DNA]</scope>
    <source>
        <strain evidence="3 4">NEAU-GS14</strain>
    </source>
</reference>
<dbReference type="GO" id="GO:0005737">
    <property type="term" value="C:cytoplasm"/>
    <property type="evidence" value="ECO:0007669"/>
    <property type="project" value="TreeGrafter"/>
</dbReference>
<dbReference type="PANTHER" id="PTHR43003:SF6">
    <property type="entry name" value="DNA GLYCOSYLASE"/>
    <property type="match status" value="1"/>
</dbReference>
<comment type="caution">
    <text evidence="3">The sequence shown here is derived from an EMBL/GenBank/DDBJ whole genome shotgun (WGS) entry which is preliminary data.</text>
</comment>
<dbReference type="GO" id="GO:0008725">
    <property type="term" value="F:DNA-3-methyladenine glycosylase activity"/>
    <property type="evidence" value="ECO:0007669"/>
    <property type="project" value="TreeGrafter"/>
</dbReference>
<dbReference type="EMBL" id="SZQA01000011">
    <property type="protein sequence ID" value="TKK88414.1"/>
    <property type="molecule type" value="Genomic_DNA"/>
</dbReference>